<dbReference type="Proteomes" id="UP001177670">
    <property type="component" value="Unassembled WGS sequence"/>
</dbReference>
<accession>A0AA40FSP0</accession>
<dbReference type="PANTHER" id="PTHR31434">
    <property type="entry name" value="S PHASE CYCLIN A-ASSOCIATED PROTEIN IN THE ENDOPLASMIC RETICULUM"/>
    <property type="match status" value="1"/>
</dbReference>
<gene>
    <name evidence="1" type="ORF">K0M31_007181</name>
</gene>
<evidence type="ECO:0000313" key="2">
    <source>
        <dbReference type="Proteomes" id="UP001177670"/>
    </source>
</evidence>
<evidence type="ECO:0000313" key="1">
    <source>
        <dbReference type="EMBL" id="KAK1124157.1"/>
    </source>
</evidence>
<dbReference type="AlphaFoldDB" id="A0AA40FSP0"/>
<proteinExistence type="predicted"/>
<keyword evidence="2" id="KW-1185">Reference proteome</keyword>
<reference evidence="1" key="1">
    <citation type="submission" date="2021-10" db="EMBL/GenBank/DDBJ databases">
        <title>Melipona bicolor Genome sequencing and assembly.</title>
        <authorList>
            <person name="Araujo N.S."/>
            <person name="Arias M.C."/>
        </authorList>
    </citation>
    <scope>NUCLEOTIDE SEQUENCE</scope>
    <source>
        <strain evidence="1">USP_2M_L1-L4_2017</strain>
        <tissue evidence="1">Whole body</tissue>
    </source>
</reference>
<name>A0AA40FSP0_9HYME</name>
<comment type="caution">
    <text evidence="1">The sequence shown here is derived from an EMBL/GenBank/DDBJ whole genome shotgun (WGS) entry which is preliminary data.</text>
</comment>
<protein>
    <submittedName>
        <fullName evidence="1">Uncharacterized protein</fullName>
    </submittedName>
</protein>
<dbReference type="EMBL" id="JAHYIQ010000019">
    <property type="protein sequence ID" value="KAK1124157.1"/>
    <property type="molecule type" value="Genomic_DNA"/>
</dbReference>
<organism evidence="1 2">
    <name type="scientific">Melipona bicolor</name>
    <dbReference type="NCBI Taxonomy" id="60889"/>
    <lineage>
        <taxon>Eukaryota</taxon>
        <taxon>Metazoa</taxon>
        <taxon>Ecdysozoa</taxon>
        <taxon>Arthropoda</taxon>
        <taxon>Hexapoda</taxon>
        <taxon>Insecta</taxon>
        <taxon>Pterygota</taxon>
        <taxon>Neoptera</taxon>
        <taxon>Endopterygota</taxon>
        <taxon>Hymenoptera</taxon>
        <taxon>Apocrita</taxon>
        <taxon>Aculeata</taxon>
        <taxon>Apoidea</taxon>
        <taxon>Anthophila</taxon>
        <taxon>Apidae</taxon>
        <taxon>Melipona</taxon>
    </lineage>
</organism>
<sequence>MIRRNYLVAGGLIDRVFRHSRALIETDFFVDQDHESPVLLFSYDLLYRICCHLKKSTDQEAGSVHEGNNNNVEQTNVESHILSTLASTEAAGAIGALYAAVTLTPQNQKGSSPIPNQITVSQSMRILIVRSLRLLKSTAGLNIQKLQNLLGAEGTSLQWRLIASHVITRLSRDPISHKPEIGSAQNTSGTYILSELFQVLGYFAVNNPENQLVLQSAGAGPSVLQQLCTLPFPFYGAPGLMSYIFPTLLAATHQNPEATAILSCELSYQLLEEYRNSDDGKLNPLVRLLKDSVGP</sequence>
<dbReference type="PANTHER" id="PTHR31434:SF2">
    <property type="entry name" value="S PHASE CYCLIN A-ASSOCIATED PROTEIN IN THE ENDOPLASMIC RETICULUM"/>
    <property type="match status" value="1"/>
</dbReference>